<protein>
    <submittedName>
        <fullName evidence="1">Protein fem-1</fullName>
    </submittedName>
</protein>
<feature type="non-terminal residue" evidence="1">
    <location>
        <position position="1"/>
    </location>
</feature>
<name>A0A8J4UIQ9_CLAMG</name>
<keyword evidence="2" id="KW-1185">Reference proteome</keyword>
<evidence type="ECO:0000313" key="2">
    <source>
        <dbReference type="Proteomes" id="UP000727407"/>
    </source>
</evidence>
<sequence length="66" mass="6838">YTGYSGAPGGNPPSTGRTCKLHAHRPKVGNDPSALQVKSNSANHYATVWPDLWTCLAILLGGGSST</sequence>
<feature type="non-terminal residue" evidence="1">
    <location>
        <position position="66"/>
    </location>
</feature>
<accession>A0A8J4UIQ9</accession>
<dbReference type="EMBL" id="QNUK01000116">
    <property type="protein sequence ID" value="KAF5901254.1"/>
    <property type="molecule type" value="Genomic_DNA"/>
</dbReference>
<dbReference type="AlphaFoldDB" id="A0A8J4UIQ9"/>
<organism evidence="1 2">
    <name type="scientific">Clarias magur</name>
    <name type="common">Asian catfish</name>
    <name type="synonym">Macropteronotus magur</name>
    <dbReference type="NCBI Taxonomy" id="1594786"/>
    <lineage>
        <taxon>Eukaryota</taxon>
        <taxon>Metazoa</taxon>
        <taxon>Chordata</taxon>
        <taxon>Craniata</taxon>
        <taxon>Vertebrata</taxon>
        <taxon>Euteleostomi</taxon>
        <taxon>Actinopterygii</taxon>
        <taxon>Neopterygii</taxon>
        <taxon>Teleostei</taxon>
        <taxon>Ostariophysi</taxon>
        <taxon>Siluriformes</taxon>
        <taxon>Clariidae</taxon>
        <taxon>Clarias</taxon>
    </lineage>
</organism>
<reference evidence="1" key="1">
    <citation type="submission" date="2020-07" db="EMBL/GenBank/DDBJ databases">
        <title>Clarias magur genome sequencing, assembly and annotation.</title>
        <authorList>
            <person name="Kushwaha B."/>
            <person name="Kumar R."/>
            <person name="Das P."/>
            <person name="Joshi C.G."/>
            <person name="Kumar D."/>
            <person name="Nagpure N.S."/>
            <person name="Pandey M."/>
            <person name="Agarwal S."/>
            <person name="Srivastava S."/>
            <person name="Singh M."/>
            <person name="Sahoo L."/>
            <person name="Jayasankar P."/>
            <person name="Meher P.K."/>
            <person name="Koringa P.G."/>
            <person name="Iquebal M.A."/>
            <person name="Das S.P."/>
            <person name="Bit A."/>
            <person name="Patnaik S."/>
            <person name="Patel N."/>
            <person name="Shah T.M."/>
            <person name="Hinsu A."/>
            <person name="Jena J.K."/>
        </authorList>
    </citation>
    <scope>NUCLEOTIDE SEQUENCE</scope>
    <source>
        <strain evidence="1">CIFAMagur01</strain>
        <tissue evidence="1">Testis</tissue>
    </source>
</reference>
<dbReference type="Proteomes" id="UP000727407">
    <property type="component" value="Unassembled WGS sequence"/>
</dbReference>
<gene>
    <name evidence="1" type="primary">ireA</name>
    <name evidence="1" type="ORF">DAT39_009046</name>
</gene>
<proteinExistence type="predicted"/>
<comment type="caution">
    <text evidence="1">The sequence shown here is derived from an EMBL/GenBank/DDBJ whole genome shotgun (WGS) entry which is preliminary data.</text>
</comment>
<evidence type="ECO:0000313" key="1">
    <source>
        <dbReference type="EMBL" id="KAF5901254.1"/>
    </source>
</evidence>